<comment type="similarity">
    <text evidence="2">Belongs to the protein kinase superfamily. AGC Ser/Thr protein kinase family. S6 kinase subfamily.</text>
</comment>
<feature type="binding site" evidence="14 15">
    <location>
        <position position="61"/>
    </location>
    <ligand>
        <name>ATP</name>
        <dbReference type="ChEBI" id="CHEBI:30616"/>
    </ligand>
</feature>
<evidence type="ECO:0000259" key="18">
    <source>
        <dbReference type="PROSITE" id="PS51285"/>
    </source>
</evidence>
<accession>A0A4E0RLR4</accession>
<dbReference type="EC" id="2.7.11.1" evidence="3"/>
<dbReference type="PROSITE" id="PS00107">
    <property type="entry name" value="PROTEIN_KINASE_ATP"/>
    <property type="match status" value="2"/>
</dbReference>
<comment type="caution">
    <text evidence="19">The sequence shown here is derived from an EMBL/GenBank/DDBJ whole genome shotgun (WGS) entry which is preliminary data.</text>
</comment>
<comment type="catalytic activity">
    <reaction evidence="11">
        <text>L-threonyl-[protein] + ATP = O-phospho-L-threonyl-[protein] + ADP + H(+)</text>
        <dbReference type="Rhea" id="RHEA:46608"/>
        <dbReference type="Rhea" id="RHEA-COMP:11060"/>
        <dbReference type="Rhea" id="RHEA-COMP:11605"/>
        <dbReference type="ChEBI" id="CHEBI:15378"/>
        <dbReference type="ChEBI" id="CHEBI:30013"/>
        <dbReference type="ChEBI" id="CHEBI:30616"/>
        <dbReference type="ChEBI" id="CHEBI:61977"/>
        <dbReference type="ChEBI" id="CHEBI:456216"/>
        <dbReference type="EC" id="2.7.11.1"/>
    </reaction>
</comment>
<dbReference type="InterPro" id="IPR016239">
    <property type="entry name" value="Ribosomal_S6_kinase_II"/>
</dbReference>
<evidence type="ECO:0000256" key="10">
    <source>
        <dbReference type="ARBA" id="ARBA00022840"/>
    </source>
</evidence>
<dbReference type="PANTHER" id="PTHR24351">
    <property type="entry name" value="RIBOSOMAL PROTEIN S6 KINASE"/>
    <property type="match status" value="1"/>
</dbReference>
<feature type="domain" description="AGC-kinase C-terminal" evidence="18">
    <location>
        <begin position="291"/>
        <end position="360"/>
    </location>
</feature>
<dbReference type="Pfam" id="PF00069">
    <property type="entry name" value="Pkinase"/>
    <property type="match status" value="2"/>
</dbReference>
<dbReference type="FunFam" id="3.30.200.20:FF:000013">
    <property type="entry name" value="Ribosomal protein S6 kinase"/>
    <property type="match status" value="1"/>
</dbReference>
<keyword evidence="20" id="KW-1185">Reference proteome</keyword>
<dbReference type="PIRSF" id="PIRSF000606">
    <property type="entry name" value="Ribsml_S6_kin_2"/>
    <property type="match status" value="1"/>
</dbReference>
<dbReference type="SUPFAM" id="SSF56112">
    <property type="entry name" value="Protein kinase-like (PK-like)"/>
    <property type="match status" value="2"/>
</dbReference>
<dbReference type="InterPro" id="IPR000719">
    <property type="entry name" value="Prot_kinase_dom"/>
</dbReference>
<dbReference type="InterPro" id="IPR000961">
    <property type="entry name" value="AGC-kinase_C"/>
</dbReference>
<evidence type="ECO:0000256" key="12">
    <source>
        <dbReference type="ARBA" id="ARBA00048679"/>
    </source>
</evidence>
<evidence type="ECO:0000313" key="19">
    <source>
        <dbReference type="EMBL" id="THD28925.1"/>
    </source>
</evidence>
<feature type="binding site" evidence="14 15">
    <location>
        <position position="498"/>
    </location>
    <ligand>
        <name>ATP</name>
        <dbReference type="ChEBI" id="CHEBI:30616"/>
    </ligand>
</feature>
<dbReference type="PROSITE" id="PS00108">
    <property type="entry name" value="PROTEIN_KINASE_ST"/>
    <property type="match status" value="1"/>
</dbReference>
<evidence type="ECO:0000256" key="7">
    <source>
        <dbReference type="ARBA" id="ARBA00022737"/>
    </source>
</evidence>
<organism evidence="19 20">
    <name type="scientific">Fasciola hepatica</name>
    <name type="common">Liver fluke</name>
    <dbReference type="NCBI Taxonomy" id="6192"/>
    <lineage>
        <taxon>Eukaryota</taxon>
        <taxon>Metazoa</taxon>
        <taxon>Spiralia</taxon>
        <taxon>Lophotrochozoa</taxon>
        <taxon>Platyhelminthes</taxon>
        <taxon>Trematoda</taxon>
        <taxon>Digenea</taxon>
        <taxon>Plagiorchiida</taxon>
        <taxon>Echinostomata</taxon>
        <taxon>Echinostomatoidea</taxon>
        <taxon>Fasciolidae</taxon>
        <taxon>Fasciola</taxon>
    </lineage>
</organism>
<dbReference type="Proteomes" id="UP000230066">
    <property type="component" value="Unassembled WGS sequence"/>
</dbReference>
<proteinExistence type="inferred from homology"/>
<gene>
    <name evidence="19" type="ORF">D915_000217</name>
</gene>
<reference evidence="19" key="1">
    <citation type="submission" date="2019-03" db="EMBL/GenBank/DDBJ databases">
        <title>Improved annotation for the trematode Fasciola hepatica.</title>
        <authorList>
            <person name="Choi Y.-J."/>
            <person name="Martin J."/>
            <person name="Mitreva M."/>
        </authorList>
    </citation>
    <scope>NUCLEOTIDE SEQUENCE [LARGE SCALE GENOMIC DNA]</scope>
</reference>
<evidence type="ECO:0000313" key="20">
    <source>
        <dbReference type="Proteomes" id="UP000230066"/>
    </source>
</evidence>
<feature type="active site" description="Proton acceptor" evidence="13">
    <location>
        <position position="154"/>
    </location>
</feature>
<evidence type="ECO:0000256" key="16">
    <source>
        <dbReference type="SAM" id="MobiDB-lite"/>
    </source>
</evidence>
<evidence type="ECO:0000256" key="1">
    <source>
        <dbReference type="ARBA" id="ARBA00001946"/>
    </source>
</evidence>
<dbReference type="PROSITE" id="PS50011">
    <property type="entry name" value="PROTEIN_KINASE_DOM"/>
    <property type="match status" value="2"/>
</dbReference>
<dbReference type="InterPro" id="IPR017441">
    <property type="entry name" value="Protein_kinase_ATP_BS"/>
</dbReference>
<evidence type="ECO:0000256" key="13">
    <source>
        <dbReference type="PIRSR" id="PIRSR000606-50"/>
    </source>
</evidence>
<dbReference type="InterPro" id="IPR008271">
    <property type="entry name" value="Ser/Thr_kinase_AS"/>
</dbReference>
<dbReference type="Gene3D" id="1.10.510.10">
    <property type="entry name" value="Transferase(Phosphotransferase) domain 1"/>
    <property type="match status" value="2"/>
</dbReference>
<feature type="region of interest" description="Disordered" evidence="16">
    <location>
        <begin position="779"/>
        <end position="808"/>
    </location>
</feature>
<evidence type="ECO:0000256" key="11">
    <source>
        <dbReference type="ARBA" id="ARBA00047899"/>
    </source>
</evidence>
<keyword evidence="6" id="KW-0808">Transferase</keyword>
<comment type="catalytic activity">
    <reaction evidence="12">
        <text>L-seryl-[protein] + ATP = O-phospho-L-seryl-[protein] + ADP + H(+)</text>
        <dbReference type="Rhea" id="RHEA:17989"/>
        <dbReference type="Rhea" id="RHEA-COMP:9863"/>
        <dbReference type="Rhea" id="RHEA-COMP:11604"/>
        <dbReference type="ChEBI" id="CHEBI:15378"/>
        <dbReference type="ChEBI" id="CHEBI:29999"/>
        <dbReference type="ChEBI" id="CHEBI:30616"/>
        <dbReference type="ChEBI" id="CHEBI:83421"/>
        <dbReference type="ChEBI" id="CHEBI:456216"/>
        <dbReference type="EC" id="2.7.11.1"/>
    </reaction>
</comment>
<dbReference type="GO" id="GO:0000287">
    <property type="term" value="F:magnesium ion binding"/>
    <property type="evidence" value="ECO:0007669"/>
    <property type="project" value="InterPro"/>
</dbReference>
<feature type="domain" description="Protein kinase" evidence="17">
    <location>
        <begin position="469"/>
        <end position="726"/>
    </location>
</feature>
<dbReference type="PROSITE" id="PS51285">
    <property type="entry name" value="AGC_KINASE_CTER"/>
    <property type="match status" value="1"/>
</dbReference>
<dbReference type="FunFam" id="1.10.510.10:FF:000571">
    <property type="entry name" value="Maternal embryonic leucine zipper kinase"/>
    <property type="match status" value="1"/>
</dbReference>
<evidence type="ECO:0000256" key="15">
    <source>
        <dbReference type="PROSITE-ProRule" id="PRU10141"/>
    </source>
</evidence>
<comment type="cofactor">
    <cofactor evidence="1">
        <name>Mg(2+)</name>
        <dbReference type="ChEBI" id="CHEBI:18420"/>
    </cofactor>
</comment>
<dbReference type="EMBL" id="JXXN02000040">
    <property type="protein sequence ID" value="THD28925.1"/>
    <property type="molecule type" value="Genomic_DNA"/>
</dbReference>
<evidence type="ECO:0000256" key="5">
    <source>
        <dbReference type="ARBA" id="ARBA00022553"/>
    </source>
</evidence>
<evidence type="ECO:0000256" key="14">
    <source>
        <dbReference type="PIRSR" id="PIRSR000606-51"/>
    </source>
</evidence>
<feature type="active site" description="Proton acceptor" evidence="13">
    <location>
        <position position="586"/>
    </location>
</feature>
<dbReference type="SMART" id="SM00220">
    <property type="entry name" value="S_TKc"/>
    <property type="match status" value="2"/>
</dbReference>
<dbReference type="GO" id="GO:0005524">
    <property type="term" value="F:ATP binding"/>
    <property type="evidence" value="ECO:0007669"/>
    <property type="project" value="UniProtKB-UniRule"/>
</dbReference>
<evidence type="ECO:0000256" key="8">
    <source>
        <dbReference type="ARBA" id="ARBA00022741"/>
    </source>
</evidence>
<keyword evidence="10 14" id="KW-0067">ATP-binding</keyword>
<dbReference type="Gene3D" id="3.30.200.20">
    <property type="entry name" value="Phosphorylase Kinase, domain 1"/>
    <property type="match status" value="2"/>
</dbReference>
<evidence type="ECO:0000256" key="3">
    <source>
        <dbReference type="ARBA" id="ARBA00012513"/>
    </source>
</evidence>
<name>A0A4E0RLR4_FASHE</name>
<feature type="domain" description="Protein kinase" evidence="17">
    <location>
        <begin position="29"/>
        <end position="290"/>
    </location>
</feature>
<sequence length="903" mass="100136">MLGDTDSTVTNVDVQELSCFSSKTDPSQFQLIRVLGQGSFGKVFLVRKRVGADTGTLFAMKVLRKASLKLRDRIRTKMERDILAAIRHPFIVRLEYAFQTEGKLYLILEYLRGGDLFTRLSCEVMLPENDVRFYLAELALALNHLHQLGIIYRDLKPENILLDVEGHIKLTDFGLSKEAIHHGSGGQAFSFCGTIEYMAPEVITRRGHDSAADWWSLGVLMFEMLCGVLPFQGENKRDTMGQILRAKLRMPQFLSPDAQSLLRALFKRNPSNRLGYGPDGFEQLQAQPFFSTISWSGLLDRTCSAPYRPVCSPRQANVALDSVSSSPSLKESPDIPVSASSWEIFRGFSYTAPKLVDQSVDYFSESKDEDRHLQAPVFTRSPTPAASITPFHSGPLSSFGTDVNGQTSDSVYSGIGADSRSSMELGPRYARPLDSGTRRAESSLRLEIIGPSGAIAFPNVKTTPFADDFELKEVIGRGAHATCQRCVHRQTFEVYAVKIIDKRVHDPTDEISILTRFSELKHIVTLYAVYDSDPFVYIVTEYLGGGELLDRVMRKHGLSEFEASRVIEVVASTLAELHNNRVVHRDVTPSNLVYAALNQDPSSLRICDFGFAKTVPTENGFLMTPRYTIPYAAPEVLRREGHSYACDLWSLGILLCVLLVGRTPFPHRPGDSPGSLLNQIKTEGLKLLGPRWYRVSADAKDLVSKLLEVDPTKRITAADVLTHPWLTNREELPRQHITVDANDEVISKPAIHTWYKISASQLTNTPALGPVTDSQLAARRQQSRMKSKSKTFNIRPPLPDPLEASSSPVTCTSSFVLKQTKWSSDMAIFPQSISNSGLLRSTNYANSPSHGTVSTVLSGPNGHPDGRACFFTSATFTLSQPARSKPFYSPGHGSIHNQSRVVV</sequence>
<feature type="binding site" evidence="14">
    <location>
        <begin position="35"/>
        <end position="43"/>
    </location>
    <ligand>
        <name>ATP</name>
        <dbReference type="ChEBI" id="CHEBI:30616"/>
    </ligand>
</feature>
<evidence type="ECO:0000256" key="9">
    <source>
        <dbReference type="ARBA" id="ARBA00022777"/>
    </source>
</evidence>
<dbReference type="GO" id="GO:0004674">
    <property type="term" value="F:protein serine/threonine kinase activity"/>
    <property type="evidence" value="ECO:0007669"/>
    <property type="project" value="UniProtKB-KW"/>
</dbReference>
<keyword evidence="7" id="KW-0677">Repeat</keyword>
<evidence type="ECO:0000256" key="4">
    <source>
        <dbReference type="ARBA" id="ARBA00022527"/>
    </source>
</evidence>
<dbReference type="AlphaFoldDB" id="A0A4E0RLR4"/>
<evidence type="ECO:0000256" key="2">
    <source>
        <dbReference type="ARBA" id="ARBA00009804"/>
    </source>
</evidence>
<keyword evidence="4" id="KW-0723">Serine/threonine-protein kinase</keyword>
<evidence type="ECO:0000259" key="17">
    <source>
        <dbReference type="PROSITE" id="PS50011"/>
    </source>
</evidence>
<protein>
    <recommendedName>
        <fullName evidence="3">non-specific serine/threonine protein kinase</fullName>
        <ecNumber evidence="3">2.7.11.1</ecNumber>
    </recommendedName>
</protein>
<feature type="region of interest" description="Disordered" evidence="16">
    <location>
        <begin position="410"/>
        <end position="436"/>
    </location>
</feature>
<feature type="binding site" evidence="14">
    <location>
        <begin position="475"/>
        <end position="483"/>
    </location>
    <ligand>
        <name>ATP</name>
        <dbReference type="ChEBI" id="CHEBI:30616"/>
    </ligand>
</feature>
<keyword evidence="5" id="KW-0597">Phosphoprotein</keyword>
<dbReference type="GO" id="GO:0035556">
    <property type="term" value="P:intracellular signal transduction"/>
    <property type="evidence" value="ECO:0007669"/>
    <property type="project" value="InterPro"/>
</dbReference>
<keyword evidence="9 19" id="KW-0418">Kinase</keyword>
<evidence type="ECO:0000256" key="6">
    <source>
        <dbReference type="ARBA" id="ARBA00022679"/>
    </source>
</evidence>
<dbReference type="FunFam" id="1.10.510.10:FF:000010">
    <property type="entry name" value="Ribosomal protein S6 kinase"/>
    <property type="match status" value="1"/>
</dbReference>
<keyword evidence="8 14" id="KW-0547">Nucleotide-binding</keyword>
<dbReference type="InterPro" id="IPR011009">
    <property type="entry name" value="Kinase-like_dom_sf"/>
</dbReference>